<proteinExistence type="predicted"/>
<dbReference type="Pfam" id="PF25298">
    <property type="entry name" value="Baculo_FP_2nd"/>
    <property type="match status" value="1"/>
</dbReference>
<evidence type="ECO:0000259" key="3">
    <source>
        <dbReference type="Pfam" id="PF25298"/>
    </source>
</evidence>
<evidence type="ECO:0000256" key="2">
    <source>
        <dbReference type="SAM" id="MobiDB-lite"/>
    </source>
</evidence>
<dbReference type="Proteomes" id="UP000494106">
    <property type="component" value="Unassembled WGS sequence"/>
</dbReference>
<evidence type="ECO:0000256" key="1">
    <source>
        <dbReference type="SAM" id="Coils"/>
    </source>
</evidence>
<feature type="coiled-coil region" evidence="1">
    <location>
        <begin position="112"/>
        <end position="146"/>
    </location>
</feature>
<name>A0A8S1AEQ9_ARCPL</name>
<evidence type="ECO:0000313" key="5">
    <source>
        <dbReference type="Proteomes" id="UP000494106"/>
    </source>
</evidence>
<accession>A0A8S1AEQ9</accession>
<protein>
    <recommendedName>
        <fullName evidence="3">FP protein C-terminal domain-containing protein</fullName>
    </recommendedName>
</protein>
<feature type="region of interest" description="Disordered" evidence="2">
    <location>
        <begin position="1"/>
        <end position="20"/>
    </location>
</feature>
<organism evidence="4 5">
    <name type="scientific">Arctia plantaginis</name>
    <name type="common">Wood tiger moth</name>
    <name type="synonym">Phalaena plantaginis</name>
    <dbReference type="NCBI Taxonomy" id="874455"/>
    <lineage>
        <taxon>Eukaryota</taxon>
        <taxon>Metazoa</taxon>
        <taxon>Ecdysozoa</taxon>
        <taxon>Arthropoda</taxon>
        <taxon>Hexapoda</taxon>
        <taxon>Insecta</taxon>
        <taxon>Pterygota</taxon>
        <taxon>Neoptera</taxon>
        <taxon>Endopterygota</taxon>
        <taxon>Lepidoptera</taxon>
        <taxon>Glossata</taxon>
        <taxon>Ditrysia</taxon>
        <taxon>Noctuoidea</taxon>
        <taxon>Erebidae</taxon>
        <taxon>Arctiinae</taxon>
        <taxon>Arctia</taxon>
    </lineage>
</organism>
<dbReference type="InterPro" id="IPR004244">
    <property type="entry name" value="Transposase_22"/>
</dbReference>
<dbReference type="InterPro" id="IPR057251">
    <property type="entry name" value="FP_C"/>
</dbReference>
<dbReference type="OrthoDB" id="7477547at2759"/>
<dbReference type="EMBL" id="CADEBC010000525">
    <property type="protein sequence ID" value="CAB3245982.1"/>
    <property type="molecule type" value="Genomic_DNA"/>
</dbReference>
<dbReference type="AlphaFoldDB" id="A0A8S1AEQ9"/>
<reference evidence="4 5" key="1">
    <citation type="submission" date="2020-04" db="EMBL/GenBank/DDBJ databases">
        <authorList>
            <person name="Wallbank WR R."/>
            <person name="Pardo Diaz C."/>
            <person name="Kozak K."/>
            <person name="Martin S."/>
            <person name="Jiggins C."/>
            <person name="Moest M."/>
            <person name="Warren A I."/>
            <person name="Byers J.R.P. K."/>
            <person name="Montejo-Kovacevich G."/>
            <person name="Yen C E."/>
        </authorList>
    </citation>
    <scope>NUCLEOTIDE SEQUENCE [LARGE SCALE GENOMIC DNA]</scope>
</reference>
<sequence>MPLKRTPPASAAPSPSPSTGAVKNLRGAALVFTPAPEGSPLQHCESEPDLHSFAVNIIERKKRKYDEENTDVTALIKEMFMSFSKEQDIRFQELKASMDVMSHKYDEFLSKISSLEKERKADKILIKELEEKLEIIERKSRITGIEIRNIPKQDKENKETLYSKIKKIGNILNLNIDDTNIKDIYRFRSKDASNPVVVDFTSVMLKDQVLKAVKSFNKNKAKGENLNANHLDPTYHSKPLYVAETLTQKTLKLYFLARHFKGSHGYNFCWTANGIVYLKKDENSSLFRIQYESDIDKLRNTL</sequence>
<feature type="domain" description="FP protein C-terminal" evidence="3">
    <location>
        <begin position="247"/>
        <end position="298"/>
    </location>
</feature>
<dbReference type="PANTHER" id="PTHR11505">
    <property type="entry name" value="L1 TRANSPOSABLE ELEMENT-RELATED"/>
    <property type="match status" value="1"/>
</dbReference>
<evidence type="ECO:0000313" key="4">
    <source>
        <dbReference type="EMBL" id="CAB3245982.1"/>
    </source>
</evidence>
<gene>
    <name evidence="4" type="ORF">APLA_LOCUS10680</name>
</gene>
<keyword evidence="5" id="KW-1185">Reference proteome</keyword>
<keyword evidence="1" id="KW-0175">Coiled coil</keyword>
<comment type="caution">
    <text evidence="4">The sequence shown here is derived from an EMBL/GenBank/DDBJ whole genome shotgun (WGS) entry which is preliminary data.</text>
</comment>